<evidence type="ECO:0000256" key="1">
    <source>
        <dbReference type="ARBA" id="ARBA00004141"/>
    </source>
</evidence>
<keyword evidence="4 7" id="KW-1133">Transmembrane helix</keyword>
<comment type="subcellular location">
    <subcellularLocation>
        <location evidence="1">Membrane</location>
        <topology evidence="1">Multi-pass membrane protein</topology>
    </subcellularLocation>
</comment>
<feature type="transmembrane region" description="Helical" evidence="7">
    <location>
        <begin position="110"/>
        <end position="134"/>
    </location>
</feature>
<evidence type="ECO:0000256" key="4">
    <source>
        <dbReference type="ARBA" id="ARBA00022989"/>
    </source>
</evidence>
<sequence>MCSTKIEDLIPAVVTWSLILGVTGMYFVCYPFSASYSWAILADYEESRSAPVNREYNVNGVVTRVKWCNTCLFYRPPRCSHCAICNRCVDCFDHHCPWVNNCVGRRNYRYFFMFLLSLTLHIIVVFVITLLHLLQSQEPIGHYVNIIWYPFGYFVFFIKLLHHFVGFCW</sequence>
<evidence type="ECO:0000313" key="11">
    <source>
        <dbReference type="WBParaSite" id="ECPE_0001829001-mRNA-1"/>
    </source>
</evidence>
<evidence type="ECO:0000256" key="6">
    <source>
        <dbReference type="ARBA" id="ARBA00023315"/>
    </source>
</evidence>
<keyword evidence="5 7" id="KW-0472">Membrane</keyword>
<keyword evidence="3 7" id="KW-0812">Transmembrane</keyword>
<dbReference type="Pfam" id="PF01529">
    <property type="entry name" value="DHHC"/>
    <property type="match status" value="1"/>
</dbReference>
<feature type="transmembrane region" description="Helical" evidence="7">
    <location>
        <begin position="12"/>
        <end position="33"/>
    </location>
</feature>
<keyword evidence="2 7" id="KW-0808">Transferase</keyword>
<comment type="similarity">
    <text evidence="7">Belongs to the DHHC palmitoyltransferase family.</text>
</comment>
<evidence type="ECO:0000259" key="8">
    <source>
        <dbReference type="Pfam" id="PF01529"/>
    </source>
</evidence>
<proteinExistence type="inferred from homology"/>
<evidence type="ECO:0000256" key="7">
    <source>
        <dbReference type="RuleBase" id="RU079119"/>
    </source>
</evidence>
<dbReference type="InterPro" id="IPR039859">
    <property type="entry name" value="PFA4/ZDH16/20/ERF2-like"/>
</dbReference>
<reference evidence="9 10" key="2">
    <citation type="submission" date="2018-11" db="EMBL/GenBank/DDBJ databases">
        <authorList>
            <consortium name="Pathogen Informatics"/>
        </authorList>
    </citation>
    <scope>NUCLEOTIDE SEQUENCE [LARGE SCALE GENOMIC DNA]</scope>
    <source>
        <strain evidence="9 10">Egypt</strain>
    </source>
</reference>
<accession>A0A183BGA5</accession>
<reference evidence="11" key="1">
    <citation type="submission" date="2016-06" db="UniProtKB">
        <authorList>
            <consortium name="WormBaseParasite"/>
        </authorList>
    </citation>
    <scope>IDENTIFICATION</scope>
</reference>
<evidence type="ECO:0000256" key="5">
    <source>
        <dbReference type="ARBA" id="ARBA00023136"/>
    </source>
</evidence>
<dbReference type="GO" id="GO:0005783">
    <property type="term" value="C:endoplasmic reticulum"/>
    <property type="evidence" value="ECO:0007669"/>
    <property type="project" value="TreeGrafter"/>
</dbReference>
<keyword evidence="10" id="KW-1185">Reference proteome</keyword>
<feature type="transmembrane region" description="Helical" evidence="7">
    <location>
        <begin position="146"/>
        <end position="165"/>
    </location>
</feature>
<keyword evidence="6 7" id="KW-0012">Acyltransferase</keyword>
<evidence type="ECO:0000313" key="10">
    <source>
        <dbReference type="Proteomes" id="UP000272942"/>
    </source>
</evidence>
<dbReference type="GO" id="GO:0019706">
    <property type="term" value="F:protein-cysteine S-palmitoyltransferase activity"/>
    <property type="evidence" value="ECO:0007669"/>
    <property type="project" value="UniProtKB-EC"/>
</dbReference>
<name>A0A183BGA5_9TREM</name>
<evidence type="ECO:0000256" key="2">
    <source>
        <dbReference type="ARBA" id="ARBA00022679"/>
    </source>
</evidence>
<dbReference type="EC" id="2.3.1.225" evidence="7"/>
<dbReference type="EMBL" id="UZAN01076169">
    <property type="protein sequence ID" value="VDP95916.1"/>
    <property type="molecule type" value="Genomic_DNA"/>
</dbReference>
<dbReference type="PANTHER" id="PTHR22883">
    <property type="entry name" value="ZINC FINGER DHHC DOMAIN CONTAINING PROTEIN"/>
    <property type="match status" value="1"/>
</dbReference>
<dbReference type="GO" id="GO:0005794">
    <property type="term" value="C:Golgi apparatus"/>
    <property type="evidence" value="ECO:0007669"/>
    <property type="project" value="TreeGrafter"/>
</dbReference>
<evidence type="ECO:0000256" key="3">
    <source>
        <dbReference type="ARBA" id="ARBA00022692"/>
    </source>
</evidence>
<comment type="domain">
    <text evidence="7">The DHHC domain is required for palmitoyltransferase activity.</text>
</comment>
<dbReference type="GO" id="GO:0016020">
    <property type="term" value="C:membrane"/>
    <property type="evidence" value="ECO:0007669"/>
    <property type="project" value="UniProtKB-SubCell"/>
</dbReference>
<organism evidence="11">
    <name type="scientific">Echinostoma caproni</name>
    <dbReference type="NCBI Taxonomy" id="27848"/>
    <lineage>
        <taxon>Eukaryota</taxon>
        <taxon>Metazoa</taxon>
        <taxon>Spiralia</taxon>
        <taxon>Lophotrochozoa</taxon>
        <taxon>Platyhelminthes</taxon>
        <taxon>Trematoda</taxon>
        <taxon>Digenea</taxon>
        <taxon>Plagiorchiida</taxon>
        <taxon>Echinostomata</taxon>
        <taxon>Echinostomatoidea</taxon>
        <taxon>Echinostomatidae</taxon>
        <taxon>Echinostoma</taxon>
    </lineage>
</organism>
<gene>
    <name evidence="9" type="ORF">ECPE_LOCUS18240</name>
</gene>
<dbReference type="OrthoDB" id="4096362at2759"/>
<comment type="catalytic activity">
    <reaction evidence="7">
        <text>L-cysteinyl-[protein] + hexadecanoyl-CoA = S-hexadecanoyl-L-cysteinyl-[protein] + CoA</text>
        <dbReference type="Rhea" id="RHEA:36683"/>
        <dbReference type="Rhea" id="RHEA-COMP:10131"/>
        <dbReference type="Rhea" id="RHEA-COMP:11032"/>
        <dbReference type="ChEBI" id="CHEBI:29950"/>
        <dbReference type="ChEBI" id="CHEBI:57287"/>
        <dbReference type="ChEBI" id="CHEBI:57379"/>
        <dbReference type="ChEBI" id="CHEBI:74151"/>
        <dbReference type="EC" id="2.3.1.225"/>
    </reaction>
</comment>
<evidence type="ECO:0000313" key="9">
    <source>
        <dbReference type="EMBL" id="VDP95916.1"/>
    </source>
</evidence>
<protein>
    <recommendedName>
        <fullName evidence="7">Palmitoyltransferase</fullName>
        <ecNumber evidence="7">2.3.1.225</ecNumber>
    </recommendedName>
</protein>
<dbReference type="WBParaSite" id="ECPE_0001829001-mRNA-1">
    <property type="protein sequence ID" value="ECPE_0001829001-mRNA-1"/>
    <property type="gene ID" value="ECPE_0001829001"/>
</dbReference>
<dbReference type="InterPro" id="IPR001594">
    <property type="entry name" value="Palmitoyltrfase_DHHC"/>
</dbReference>
<dbReference type="PROSITE" id="PS50216">
    <property type="entry name" value="DHHC"/>
    <property type="match status" value="1"/>
</dbReference>
<dbReference type="PANTHER" id="PTHR22883:SF488">
    <property type="entry name" value="PALMITOYLTRANSFERASE"/>
    <property type="match status" value="1"/>
</dbReference>
<feature type="domain" description="Palmitoyltransferase DHHC" evidence="8">
    <location>
        <begin position="65"/>
        <end position="164"/>
    </location>
</feature>
<dbReference type="Proteomes" id="UP000272942">
    <property type="component" value="Unassembled WGS sequence"/>
</dbReference>
<dbReference type="GO" id="GO:0006612">
    <property type="term" value="P:protein targeting to membrane"/>
    <property type="evidence" value="ECO:0007669"/>
    <property type="project" value="TreeGrafter"/>
</dbReference>
<dbReference type="AlphaFoldDB" id="A0A183BGA5"/>